<evidence type="ECO:0000313" key="2">
    <source>
        <dbReference type="EMBL" id="OFI49648.1"/>
    </source>
</evidence>
<organism evidence="2 3">
    <name type="scientific">Floricoccus tropicus</name>
    <dbReference type="NCBI Taxonomy" id="1859473"/>
    <lineage>
        <taxon>Bacteria</taxon>
        <taxon>Bacillati</taxon>
        <taxon>Bacillota</taxon>
        <taxon>Bacilli</taxon>
        <taxon>Lactobacillales</taxon>
        <taxon>Streptococcaceae</taxon>
        <taxon>Floricoccus</taxon>
    </lineage>
</organism>
<dbReference type="CDD" id="cd04301">
    <property type="entry name" value="NAT_SF"/>
    <property type="match status" value="1"/>
</dbReference>
<accession>A0A1E8GQ87</accession>
<dbReference type="GO" id="GO:0004145">
    <property type="term" value="F:diamine N-acetyltransferase activity"/>
    <property type="evidence" value="ECO:0007669"/>
    <property type="project" value="TreeGrafter"/>
</dbReference>
<dbReference type="InterPro" id="IPR016181">
    <property type="entry name" value="Acyl_CoA_acyltransferase"/>
</dbReference>
<dbReference type="Proteomes" id="UP000178622">
    <property type="component" value="Unassembled WGS sequence"/>
</dbReference>
<feature type="domain" description="N-acetyltransferase" evidence="1">
    <location>
        <begin position="1"/>
        <end position="161"/>
    </location>
</feature>
<dbReference type="Gene3D" id="3.40.630.30">
    <property type="match status" value="1"/>
</dbReference>
<dbReference type="InterPro" id="IPR000182">
    <property type="entry name" value="GNAT_dom"/>
</dbReference>
<reference evidence="3" key="1">
    <citation type="submission" date="2016-09" db="EMBL/GenBank/DDBJ databases">
        <title>Draft genome sequence of a novel species of the family Streptococcaceae isolated from flowers.</title>
        <authorList>
            <person name="Chuah L.-O."/>
            <person name="Yap K.-P."/>
            <person name="Thong K.L."/>
            <person name="Liong M.T."/>
            <person name="Ahmad R."/>
            <person name="Rusul G."/>
        </authorList>
    </citation>
    <scope>NUCLEOTIDE SEQUENCE [LARGE SCALE GENOMIC DNA]</scope>
    <source>
        <strain evidence="3">DF1</strain>
    </source>
</reference>
<sequence length="171" mass="20475">MKIRALERTDLPNIHKINNHRATMAYWFEEPYESLDELTILYDKHIRDSHERRFVIELNDEFVGIVELMDIDYIHRNCEIQIVIITKFRGQGLATEALRKGIEYAFLMLNMHKVYLYVDVDNLPAVHIYKKCGFIIEGTMRDQFFSNGEYHDSYFMGLLKNEYEKIEENNE</sequence>
<dbReference type="PANTHER" id="PTHR43415:SF6">
    <property type="entry name" value="SPERMIDINE N(1)-ACETYLTRANSFERASE"/>
    <property type="match status" value="1"/>
</dbReference>
<evidence type="ECO:0000313" key="3">
    <source>
        <dbReference type="Proteomes" id="UP000178622"/>
    </source>
</evidence>
<dbReference type="RefSeq" id="WP_070792159.1">
    <property type="nucleotide sequence ID" value="NZ_MKIR01000012.1"/>
</dbReference>
<dbReference type="PROSITE" id="PS51186">
    <property type="entry name" value="GNAT"/>
    <property type="match status" value="1"/>
</dbReference>
<dbReference type="OrthoDB" id="9795206at2"/>
<keyword evidence="2" id="KW-0808">Transferase</keyword>
<gene>
    <name evidence="2" type="ORF">BG261_03435</name>
</gene>
<comment type="caution">
    <text evidence="2">The sequence shown here is derived from an EMBL/GenBank/DDBJ whole genome shotgun (WGS) entry which is preliminary data.</text>
</comment>
<dbReference type="PANTHER" id="PTHR43415">
    <property type="entry name" value="SPERMIDINE N(1)-ACETYLTRANSFERASE"/>
    <property type="match status" value="1"/>
</dbReference>
<keyword evidence="3" id="KW-1185">Reference proteome</keyword>
<dbReference type="Pfam" id="PF13302">
    <property type="entry name" value="Acetyltransf_3"/>
    <property type="match status" value="1"/>
</dbReference>
<dbReference type="AlphaFoldDB" id="A0A1E8GQ87"/>
<proteinExistence type="predicted"/>
<dbReference type="STRING" id="1859473.BG261_03435"/>
<evidence type="ECO:0000259" key="1">
    <source>
        <dbReference type="PROSITE" id="PS51186"/>
    </source>
</evidence>
<dbReference type="EMBL" id="MKIR01000012">
    <property type="protein sequence ID" value="OFI49648.1"/>
    <property type="molecule type" value="Genomic_DNA"/>
</dbReference>
<protein>
    <submittedName>
        <fullName evidence="2">Spermidine acetyltransferase</fullName>
    </submittedName>
</protein>
<dbReference type="SUPFAM" id="SSF55729">
    <property type="entry name" value="Acyl-CoA N-acyltransferases (Nat)"/>
    <property type="match status" value="1"/>
</dbReference>
<name>A0A1E8GQ87_9LACT</name>